<dbReference type="KEGG" id="bfo:118431923"/>
<proteinExistence type="predicted"/>
<protein>
    <submittedName>
        <fullName evidence="3">Uncharacterized protein LOC118431923</fullName>
    </submittedName>
</protein>
<reference evidence="3" key="2">
    <citation type="submission" date="2025-08" db="UniProtKB">
        <authorList>
            <consortium name="RefSeq"/>
        </authorList>
    </citation>
    <scope>IDENTIFICATION</scope>
    <source>
        <strain evidence="3">S238N-H82</strain>
        <tissue evidence="3">Testes</tissue>
    </source>
</reference>
<feature type="region of interest" description="Disordered" evidence="1">
    <location>
        <begin position="275"/>
        <end position="295"/>
    </location>
</feature>
<evidence type="ECO:0000313" key="3">
    <source>
        <dbReference type="RefSeq" id="XP_035699256.1"/>
    </source>
</evidence>
<name>A0A9J7NDH8_BRAFL</name>
<organism evidence="2 3">
    <name type="scientific">Branchiostoma floridae</name>
    <name type="common">Florida lancelet</name>
    <name type="synonym">Amphioxus</name>
    <dbReference type="NCBI Taxonomy" id="7739"/>
    <lineage>
        <taxon>Eukaryota</taxon>
        <taxon>Metazoa</taxon>
        <taxon>Chordata</taxon>
        <taxon>Cephalochordata</taxon>
        <taxon>Leptocardii</taxon>
        <taxon>Amphioxiformes</taxon>
        <taxon>Branchiostomatidae</taxon>
        <taxon>Branchiostoma</taxon>
    </lineage>
</organism>
<feature type="region of interest" description="Disordered" evidence="1">
    <location>
        <begin position="76"/>
        <end position="137"/>
    </location>
</feature>
<evidence type="ECO:0000256" key="1">
    <source>
        <dbReference type="SAM" id="MobiDB-lite"/>
    </source>
</evidence>
<keyword evidence="2" id="KW-1185">Reference proteome</keyword>
<feature type="compositionally biased region" description="Polar residues" evidence="1">
    <location>
        <begin position="189"/>
        <end position="208"/>
    </location>
</feature>
<reference evidence="2" key="1">
    <citation type="journal article" date="2020" name="Nat. Ecol. Evol.">
        <title>Deeply conserved synteny resolves early events in vertebrate evolution.</title>
        <authorList>
            <person name="Simakov O."/>
            <person name="Marletaz F."/>
            <person name="Yue J.X."/>
            <person name="O'Connell B."/>
            <person name="Jenkins J."/>
            <person name="Brandt A."/>
            <person name="Calef R."/>
            <person name="Tung C.H."/>
            <person name="Huang T.K."/>
            <person name="Schmutz J."/>
            <person name="Satoh N."/>
            <person name="Yu J.K."/>
            <person name="Putnam N.H."/>
            <person name="Green R.E."/>
            <person name="Rokhsar D.S."/>
        </authorList>
    </citation>
    <scope>NUCLEOTIDE SEQUENCE [LARGE SCALE GENOMIC DNA]</scope>
    <source>
        <strain evidence="2">S238N-H82</strain>
    </source>
</reference>
<dbReference type="Proteomes" id="UP000001554">
    <property type="component" value="Chromosome 15"/>
</dbReference>
<dbReference type="RefSeq" id="XP_035699256.1">
    <property type="nucleotide sequence ID" value="XM_035843363.1"/>
</dbReference>
<feature type="region of interest" description="Disordered" evidence="1">
    <location>
        <begin position="161"/>
        <end position="208"/>
    </location>
</feature>
<dbReference type="OMA" id="DKVHRIE"/>
<dbReference type="AlphaFoldDB" id="A0A9J7NDH8"/>
<gene>
    <name evidence="3" type="primary">LOC118431923</name>
</gene>
<dbReference type="GeneID" id="118431923"/>
<evidence type="ECO:0000313" key="2">
    <source>
        <dbReference type="Proteomes" id="UP000001554"/>
    </source>
</evidence>
<dbReference type="OrthoDB" id="10013166at2759"/>
<sequence length="309" mass="34150">MSAAPPMSNDGQGGLVELSTGHSMSLQTARMMNVSLQRRLHDKVHRIELQHQKTRLAHNIETRDLKDLLNAIKSQPVEYLDPQNNPRAKQDKGRNSPRRQSTHNASHRPQIPRLPQTADPDLARKQPNATEVTEKVSSIRWRNVAERTPRLAANGMSLNATEQTKAQDKTAPERTTGLQPVLPGLFPGKNSNNLRLSPTRSTNEPVRSASVSNMYIKTPTPGGATQSVPTLSFIQLASQMKAFSLPNLRKRPVNNNDKPSQIAMATKLTRKQRCASYSVGMEGEGSTSPAPLRLPSLANDTKWSLSLRK</sequence>
<accession>A0A9J7NDH8</accession>